<dbReference type="RefSeq" id="WP_345581536.1">
    <property type="nucleotide sequence ID" value="NZ_BAAAXF010000053.1"/>
</dbReference>
<gene>
    <name evidence="1" type="ORF">GCM10019016_074020</name>
</gene>
<dbReference type="Proteomes" id="UP001501455">
    <property type="component" value="Unassembled WGS sequence"/>
</dbReference>
<dbReference type="EMBL" id="BAAAXF010000053">
    <property type="protein sequence ID" value="GAA3500296.1"/>
    <property type="molecule type" value="Genomic_DNA"/>
</dbReference>
<sequence>MTNELTTSDIANLIETEVQRRMNDFQEEQRKNNGQLTREELNGMSWQDIARARAEGRLNAIMFGRGE</sequence>
<accession>A0ABP6U185</accession>
<comment type="caution">
    <text evidence="1">The sequence shown here is derived from an EMBL/GenBank/DDBJ whole genome shotgun (WGS) entry which is preliminary data.</text>
</comment>
<evidence type="ECO:0000313" key="2">
    <source>
        <dbReference type="Proteomes" id="UP001501455"/>
    </source>
</evidence>
<protein>
    <submittedName>
        <fullName evidence="1">Uncharacterized protein</fullName>
    </submittedName>
</protein>
<keyword evidence="2" id="KW-1185">Reference proteome</keyword>
<evidence type="ECO:0000313" key="1">
    <source>
        <dbReference type="EMBL" id="GAA3500296.1"/>
    </source>
</evidence>
<proteinExistence type="predicted"/>
<organism evidence="1 2">
    <name type="scientific">Streptomyces prasinosporus</name>
    <dbReference type="NCBI Taxonomy" id="68256"/>
    <lineage>
        <taxon>Bacteria</taxon>
        <taxon>Bacillati</taxon>
        <taxon>Actinomycetota</taxon>
        <taxon>Actinomycetes</taxon>
        <taxon>Kitasatosporales</taxon>
        <taxon>Streptomycetaceae</taxon>
        <taxon>Streptomyces</taxon>
        <taxon>Streptomyces albogriseolus group</taxon>
    </lineage>
</organism>
<reference evidence="2" key="1">
    <citation type="journal article" date="2019" name="Int. J. Syst. Evol. Microbiol.">
        <title>The Global Catalogue of Microorganisms (GCM) 10K type strain sequencing project: providing services to taxonomists for standard genome sequencing and annotation.</title>
        <authorList>
            <consortium name="The Broad Institute Genomics Platform"/>
            <consortium name="The Broad Institute Genome Sequencing Center for Infectious Disease"/>
            <person name="Wu L."/>
            <person name="Ma J."/>
        </authorList>
    </citation>
    <scope>NUCLEOTIDE SEQUENCE [LARGE SCALE GENOMIC DNA]</scope>
    <source>
        <strain evidence="2">JCM 4816</strain>
    </source>
</reference>
<name>A0ABP6U185_9ACTN</name>